<proteinExistence type="inferred from homology"/>
<evidence type="ECO:0000256" key="1">
    <source>
        <dbReference type="ARBA" id="ARBA00005986"/>
    </source>
</evidence>
<comment type="caution">
    <text evidence="3">The sequence shown here is derived from an EMBL/GenBank/DDBJ whole genome shotgun (WGS) entry which is preliminary data.</text>
</comment>
<dbReference type="Pfam" id="PF07110">
    <property type="entry name" value="EthD"/>
    <property type="match status" value="1"/>
</dbReference>
<dbReference type="InterPro" id="IPR011008">
    <property type="entry name" value="Dimeric_a/b-barrel"/>
</dbReference>
<evidence type="ECO:0000313" key="4">
    <source>
        <dbReference type="Proteomes" id="UP001305779"/>
    </source>
</evidence>
<comment type="similarity">
    <text evidence="1">Belongs to the tpcK family.</text>
</comment>
<gene>
    <name evidence="3" type="ORF">PRZ48_009277</name>
</gene>
<dbReference type="InterPro" id="IPR009799">
    <property type="entry name" value="EthD_dom"/>
</dbReference>
<feature type="domain" description="EthD" evidence="2">
    <location>
        <begin position="16"/>
        <end position="106"/>
    </location>
</feature>
<sequence>MSSPIKQFVVLRRRAGQTIKAFHNYHYQQHGSVSQAPNPEETPLVYYQTHFFDSVYSSTELAQPWYTGHNDSTELYFANPEHMGRVFSSAHVREKVGPDGHNFNDFAAAIAMSASENTVYDAESDPKPSADRQSTTATYWLQTTGEDVQAAATTLDDLIKTAFQPLATKIVSNVALPDPDGMLKYFQGKTAPLYSAAYQVYLPDATSVDKFEEARRGLVICGMQRPPKATLQFIY</sequence>
<name>A0ABR0EBA5_ZASCE</name>
<keyword evidence="4" id="KW-1185">Reference proteome</keyword>
<accession>A0ABR0EBA5</accession>
<evidence type="ECO:0000313" key="3">
    <source>
        <dbReference type="EMBL" id="KAK4498767.1"/>
    </source>
</evidence>
<dbReference type="SUPFAM" id="SSF54909">
    <property type="entry name" value="Dimeric alpha+beta barrel"/>
    <property type="match status" value="1"/>
</dbReference>
<dbReference type="Gene3D" id="3.30.70.100">
    <property type="match status" value="1"/>
</dbReference>
<reference evidence="3 4" key="1">
    <citation type="journal article" date="2023" name="G3 (Bethesda)">
        <title>A chromosome-level genome assembly of Zasmidium syzygii isolated from banana leaves.</title>
        <authorList>
            <person name="van Westerhoven A.C."/>
            <person name="Mehrabi R."/>
            <person name="Talebi R."/>
            <person name="Steentjes M.B.F."/>
            <person name="Corcolon B."/>
            <person name="Chong P.A."/>
            <person name="Kema G.H.J."/>
            <person name="Seidl M.F."/>
        </authorList>
    </citation>
    <scope>NUCLEOTIDE SEQUENCE [LARGE SCALE GENOMIC DNA]</scope>
    <source>
        <strain evidence="3 4">P124</strain>
    </source>
</reference>
<organism evidence="3 4">
    <name type="scientific">Zasmidium cellare</name>
    <name type="common">Wine cellar mold</name>
    <name type="synonym">Racodium cellare</name>
    <dbReference type="NCBI Taxonomy" id="395010"/>
    <lineage>
        <taxon>Eukaryota</taxon>
        <taxon>Fungi</taxon>
        <taxon>Dikarya</taxon>
        <taxon>Ascomycota</taxon>
        <taxon>Pezizomycotina</taxon>
        <taxon>Dothideomycetes</taxon>
        <taxon>Dothideomycetidae</taxon>
        <taxon>Mycosphaerellales</taxon>
        <taxon>Mycosphaerellaceae</taxon>
        <taxon>Zasmidium</taxon>
    </lineage>
</organism>
<evidence type="ECO:0000259" key="2">
    <source>
        <dbReference type="Pfam" id="PF07110"/>
    </source>
</evidence>
<dbReference type="Proteomes" id="UP001305779">
    <property type="component" value="Unassembled WGS sequence"/>
</dbReference>
<dbReference type="EMBL" id="JAXOVC010000007">
    <property type="protein sequence ID" value="KAK4498767.1"/>
    <property type="molecule type" value="Genomic_DNA"/>
</dbReference>
<protein>
    <recommendedName>
        <fullName evidence="2">EthD domain-containing protein</fullName>
    </recommendedName>
</protein>